<keyword evidence="3" id="KW-1185">Reference proteome</keyword>
<organism evidence="2 3">
    <name type="scientific">Vibrio maritimus</name>
    <dbReference type="NCBI Taxonomy" id="990268"/>
    <lineage>
        <taxon>Bacteria</taxon>
        <taxon>Pseudomonadati</taxon>
        <taxon>Pseudomonadota</taxon>
        <taxon>Gammaproteobacteria</taxon>
        <taxon>Vibrionales</taxon>
        <taxon>Vibrionaceae</taxon>
        <taxon>Vibrio</taxon>
    </lineage>
</organism>
<dbReference type="EMBL" id="BBMT01000014">
    <property type="protein sequence ID" value="GAL37025.1"/>
    <property type="molecule type" value="Genomic_DNA"/>
</dbReference>
<comment type="caution">
    <text evidence="2">The sequence shown here is derived from an EMBL/GenBank/DDBJ whole genome shotgun (WGS) entry which is preliminary data.</text>
</comment>
<evidence type="ECO:0000256" key="1">
    <source>
        <dbReference type="SAM" id="Coils"/>
    </source>
</evidence>
<reference evidence="2 3" key="2">
    <citation type="submission" date="2014-09" db="EMBL/GenBank/DDBJ databases">
        <authorList>
            <consortium name="NBRP consortium"/>
            <person name="Sawabe T."/>
            <person name="Meirelles P."/>
            <person name="Nakanishi M."/>
            <person name="Sayaka M."/>
            <person name="Hattori M."/>
            <person name="Ohkuma M."/>
        </authorList>
    </citation>
    <scope>NUCLEOTIDE SEQUENCE [LARGE SCALE GENOMIC DNA]</scope>
    <source>
        <strain evidence="2 3">JCM 19240</strain>
    </source>
</reference>
<sequence>MKQLSAIAIAVSLILTGCGGSDSGDAGTSTGGGEQTKPSLQRQALDGYLVDADVYVDRNRNNIAETDEKLTATTDSQGKFTISEADAEFPVIVRAVAGRSYDTDKGGRLINTFEIAAPAGTAVVSPFSTIAVLEQKTLEEVATDLNIDSTILDTDYVAAKQTNADAKQVHAIARSLTLQLDSDLASSEANLSDIKTQLTNIQDKIAEQVNNNVDLDTIIVDEKGNVTESPKTVKNMMVGSTYYYVSTNDYYFHKEGISEITFHENKVSFIDDNGKVGEQPLTYTDTGYITSDGEETIILLGEKLSLTVTPQNDLFVASQVNFGDNGYEKRAVTTSDFAGKTLYHFWDDSTSSKADPDMAKIVLNEDGSGVIVERNGLDWPETEMQGSWRISEQGDLVLSASDFDEDWVISFTTLTSQGLHVAYEDSRNQSKPLLFTENHDLADNLYREWLKLAK</sequence>
<protein>
    <submittedName>
        <fullName evidence="2">Uncharacterized protein</fullName>
    </submittedName>
</protein>
<dbReference type="OrthoDB" id="5897571at2"/>
<gene>
    <name evidence="2" type="ORF">JCM19240_2974</name>
</gene>
<evidence type="ECO:0000313" key="2">
    <source>
        <dbReference type="EMBL" id="GAL37025.1"/>
    </source>
</evidence>
<accession>A0A090TAQ2</accession>
<evidence type="ECO:0000313" key="3">
    <source>
        <dbReference type="Proteomes" id="UP000029224"/>
    </source>
</evidence>
<keyword evidence="1" id="KW-0175">Coiled coil</keyword>
<reference evidence="2 3" key="1">
    <citation type="submission" date="2014-09" db="EMBL/GenBank/DDBJ databases">
        <title>Vibrio maritimus JCM 19240. (C210) whole genome shotgun sequence.</title>
        <authorList>
            <person name="Sawabe T."/>
            <person name="Meirelles P."/>
            <person name="Nakanishi M."/>
            <person name="Sayaka M."/>
            <person name="Hattori M."/>
            <person name="Ohkuma M."/>
        </authorList>
    </citation>
    <scope>NUCLEOTIDE SEQUENCE [LARGE SCALE GENOMIC DNA]</scope>
    <source>
        <strain evidence="2 3">JCM 19240</strain>
    </source>
</reference>
<dbReference type="PROSITE" id="PS51257">
    <property type="entry name" value="PROKAR_LIPOPROTEIN"/>
    <property type="match status" value="1"/>
</dbReference>
<dbReference type="Proteomes" id="UP000029224">
    <property type="component" value="Unassembled WGS sequence"/>
</dbReference>
<name>A0A090TAQ2_9VIBR</name>
<proteinExistence type="predicted"/>
<feature type="coiled-coil region" evidence="1">
    <location>
        <begin position="184"/>
        <end position="211"/>
    </location>
</feature>
<dbReference type="AlphaFoldDB" id="A0A090TAQ2"/>